<dbReference type="AlphaFoldDB" id="A0A9P7ZP99"/>
<keyword evidence="1" id="KW-0812">Transmembrane</keyword>
<dbReference type="GO" id="GO:0006506">
    <property type="term" value="P:GPI anchor biosynthetic process"/>
    <property type="evidence" value="ECO:0007669"/>
    <property type="project" value="InterPro"/>
</dbReference>
<keyword evidence="1" id="KW-1133">Transmembrane helix</keyword>
<protein>
    <recommendedName>
        <fullName evidence="5">Integral membrane protein</fullName>
    </recommendedName>
</protein>
<evidence type="ECO:0000313" key="3">
    <source>
        <dbReference type="EMBL" id="KAG9255784.1"/>
    </source>
</evidence>
<dbReference type="CDD" id="cd22189">
    <property type="entry name" value="PGAP4-like_fungal"/>
    <property type="match status" value="1"/>
</dbReference>
<dbReference type="OrthoDB" id="2016523at2759"/>
<dbReference type="Proteomes" id="UP000887229">
    <property type="component" value="Unassembled WGS sequence"/>
</dbReference>
<dbReference type="RefSeq" id="XP_046119708.1">
    <property type="nucleotide sequence ID" value="XM_046260675.1"/>
</dbReference>
<evidence type="ECO:0000313" key="4">
    <source>
        <dbReference type="Proteomes" id="UP000887229"/>
    </source>
</evidence>
<sequence>MRLSRANNTFWLLWLSFAMWCWLNSADDPSSPFFSPKRAFRRAHSLVRQSEAALFIERLLASRVSSEASLAHETERLCVGIPSVHRPHSTPLLHTLGTLSDNLSAKERGNIHIVVLLADRSPRTHPAYGEPWLTHLADDVMVYENHDDKDAHGKHEPDSAYRVIPYDVRRKGRGWTRGETIQLDHSVLIEACRQHGSPYFALMQDDVIASRDWYQRAMNGIDEVEQRSAESKQDWLYLRLFYSEMLMGWNSEEVPEYLRKIGTAYGILAVLVMVAWAFRRRPSWHSKLGIGSPAPHSFGHTAALILGLWAPAATVLVFLTGRVTLHRIMTPPQVREMPQYGCCAQGLVFPLRHLEGLQGVLREPPYRFPADMMIDVFGDERGLTKWALDPSVLQHVGMLESSDRGKRVEVWNFSFERQK</sequence>
<dbReference type="InterPro" id="IPR029675">
    <property type="entry name" value="PGAP4"/>
</dbReference>
<dbReference type="GeneID" id="70291578"/>
<keyword evidence="4" id="KW-1185">Reference proteome</keyword>
<keyword evidence="1" id="KW-0472">Membrane</keyword>
<name>A0A9P7ZP99_9HYPO</name>
<organism evidence="3 4">
    <name type="scientific">Emericellopsis atlantica</name>
    <dbReference type="NCBI Taxonomy" id="2614577"/>
    <lineage>
        <taxon>Eukaryota</taxon>
        <taxon>Fungi</taxon>
        <taxon>Dikarya</taxon>
        <taxon>Ascomycota</taxon>
        <taxon>Pezizomycotina</taxon>
        <taxon>Sordariomycetes</taxon>
        <taxon>Hypocreomycetidae</taxon>
        <taxon>Hypocreales</taxon>
        <taxon>Bionectriaceae</taxon>
        <taxon>Emericellopsis</taxon>
    </lineage>
</organism>
<dbReference type="PANTHER" id="PTHR31410">
    <property type="entry name" value="TRANSMEMBRANE PROTEIN 246"/>
    <property type="match status" value="1"/>
</dbReference>
<gene>
    <name evidence="3" type="ORF">F5Z01DRAFT_557342</name>
</gene>
<feature type="signal peptide" evidence="2">
    <location>
        <begin position="1"/>
        <end position="26"/>
    </location>
</feature>
<evidence type="ECO:0000256" key="2">
    <source>
        <dbReference type="SAM" id="SignalP"/>
    </source>
</evidence>
<accession>A0A9P7ZP99</accession>
<keyword evidence="2" id="KW-0732">Signal</keyword>
<reference evidence="3" key="1">
    <citation type="journal article" date="2021" name="IMA Fungus">
        <title>Genomic characterization of three marine fungi, including Emericellopsis atlantica sp. nov. with signatures of a generalist lifestyle and marine biomass degradation.</title>
        <authorList>
            <person name="Hagestad O.C."/>
            <person name="Hou L."/>
            <person name="Andersen J.H."/>
            <person name="Hansen E.H."/>
            <person name="Altermark B."/>
            <person name="Li C."/>
            <person name="Kuhnert E."/>
            <person name="Cox R.J."/>
            <person name="Crous P.W."/>
            <person name="Spatafora J.W."/>
            <person name="Lail K."/>
            <person name="Amirebrahimi M."/>
            <person name="Lipzen A."/>
            <person name="Pangilinan J."/>
            <person name="Andreopoulos W."/>
            <person name="Hayes R.D."/>
            <person name="Ng V."/>
            <person name="Grigoriev I.V."/>
            <person name="Jackson S.A."/>
            <person name="Sutton T.D.S."/>
            <person name="Dobson A.D.W."/>
            <person name="Rama T."/>
        </authorList>
    </citation>
    <scope>NUCLEOTIDE SEQUENCE</scope>
    <source>
        <strain evidence="3">TS7</strain>
    </source>
</reference>
<evidence type="ECO:0008006" key="5">
    <source>
        <dbReference type="Google" id="ProtNLM"/>
    </source>
</evidence>
<feature type="chain" id="PRO_5040317216" description="Integral membrane protein" evidence="2">
    <location>
        <begin position="27"/>
        <end position="419"/>
    </location>
</feature>
<feature type="transmembrane region" description="Helical" evidence="1">
    <location>
        <begin position="261"/>
        <end position="278"/>
    </location>
</feature>
<dbReference type="EMBL" id="MU251250">
    <property type="protein sequence ID" value="KAG9255784.1"/>
    <property type="molecule type" value="Genomic_DNA"/>
</dbReference>
<dbReference type="GO" id="GO:0016757">
    <property type="term" value="F:glycosyltransferase activity"/>
    <property type="evidence" value="ECO:0007669"/>
    <property type="project" value="InterPro"/>
</dbReference>
<comment type="caution">
    <text evidence="3">The sequence shown here is derived from an EMBL/GenBank/DDBJ whole genome shotgun (WGS) entry which is preliminary data.</text>
</comment>
<dbReference type="GO" id="GO:0000139">
    <property type="term" value="C:Golgi membrane"/>
    <property type="evidence" value="ECO:0007669"/>
    <property type="project" value="InterPro"/>
</dbReference>
<proteinExistence type="predicted"/>
<evidence type="ECO:0000256" key="1">
    <source>
        <dbReference type="SAM" id="Phobius"/>
    </source>
</evidence>
<dbReference type="PANTHER" id="PTHR31410:SF1">
    <property type="entry name" value="POST-GPI ATTACHMENT TO PROTEINS FACTOR 4"/>
    <property type="match status" value="1"/>
</dbReference>
<feature type="transmembrane region" description="Helical" evidence="1">
    <location>
        <begin position="298"/>
        <end position="319"/>
    </location>
</feature>